<dbReference type="RefSeq" id="WP_407986271.1">
    <property type="nucleotide sequence ID" value="NZ_AP035881.2"/>
</dbReference>
<dbReference type="SUPFAM" id="SSF89392">
    <property type="entry name" value="Prokaryotic lipoproteins and lipoprotein localization factors"/>
    <property type="match status" value="1"/>
</dbReference>
<sequence>MTTEMDGDGIISAFGQMNFGEKLSARVEVRASDPDGDGPLVHYESIMTESAAYGRDLGKKGPWFEQPREADATVSDFRVYARALAGRGAAALRGAETREGVATVHLTGRFDPEELAVIDSRVARSMAQKGVNGFDCDLWIDQDGRLTRYEQRFATKTYKALNTVIFKDFGPPQAFTAPTVG</sequence>
<dbReference type="AlphaFoldDB" id="A0AB33JNP2"/>
<accession>A0AB33JNP2</accession>
<protein>
    <submittedName>
        <fullName evidence="1">Uncharacterized protein</fullName>
    </submittedName>
</protein>
<dbReference type="EMBL" id="AP035881">
    <property type="protein sequence ID" value="BFP43670.1"/>
    <property type="molecule type" value="Genomic_DNA"/>
</dbReference>
<dbReference type="Gene3D" id="2.50.20.20">
    <property type="match status" value="1"/>
</dbReference>
<reference evidence="1" key="1">
    <citation type="submission" date="2024-07" db="EMBL/GenBank/DDBJ databases">
        <title>Complete genome sequences of cellulolytic bacteria, Kitasatospora sp. CMC57 and Streptomyces sp. CMC78, isolated from Japanese agricultural soil.</title>
        <authorList>
            <person name="Hashimoto T."/>
            <person name="Ito M."/>
            <person name="Iwamoto M."/>
            <person name="Fukahori D."/>
            <person name="Shoda T."/>
            <person name="Sakoda M."/>
            <person name="Morohoshi T."/>
            <person name="Mitsuboshi M."/>
            <person name="Nishizawa T."/>
        </authorList>
    </citation>
    <scope>NUCLEOTIDE SEQUENCE</scope>
    <source>
        <strain evidence="1">CMC57</strain>
    </source>
</reference>
<dbReference type="InterPro" id="IPR029046">
    <property type="entry name" value="LolA/LolB/LppX"/>
</dbReference>
<gene>
    <name evidence="1" type="ORF">KCMC57_00380</name>
</gene>
<name>A0AB33JNP2_9ACTN</name>
<evidence type="ECO:0000313" key="1">
    <source>
        <dbReference type="EMBL" id="BFP43670.1"/>
    </source>
</evidence>
<organism evidence="1">
    <name type="scientific">Kitasatospora sp. CMC57</name>
    <dbReference type="NCBI Taxonomy" id="3231513"/>
    <lineage>
        <taxon>Bacteria</taxon>
        <taxon>Bacillati</taxon>
        <taxon>Actinomycetota</taxon>
        <taxon>Actinomycetes</taxon>
        <taxon>Kitasatosporales</taxon>
        <taxon>Streptomycetaceae</taxon>
        <taxon>Kitasatospora</taxon>
    </lineage>
</organism>
<proteinExistence type="predicted"/>